<sequence>MMAFSLRRLGAISKIFPRYFQSGTLNEHYWHNFLFRGLSVIPLHHAHEKISRSLVEKCSRLQLFSTLPETSQQGSFEVDFLTFFKSTLDDTEGPCHCWLNKIEVKEEPFSRFGTFLVFANAFLEDPTTFDRDNMLLFERIKWLQQRYPALHIFVLQSGSSVASQRCIVQTIMKNHITFPILLSNKKLSEMKKGPFYLLFKDLRSPLLYYDWSVELEKITGAIEEFSSSNGEHSEKARKLKNSWIKQPDLIKEPYIRHFQNLLFYFPGCISVDEDGDRLFLSDTNHHRIIIVSGRGNILDCIGSSPGFEDGEFELAKLFRPAASFYHADKDCLYIVDSENHAVRRADMGKRILETLHPIGYTNKKISGAWGWILDRLGMKVKSSPESEEIDLEPLVFPWHLMLLRENNLLILNRSLQTLWIMDSTSGKMKEVVTGFPKILDICEEAIAKKVSMLNQIFQNQSKHRVDPRDSLDGASLMSTVATFQNDIVFCDTVLQMVLKQNKESGVISNFKFSNCGVLGLPYWMTYPLEKVVIGTDVYQRPCDHLQCLSVLPGRCDIQVKVEIPVDVELATPLQEGCIWRQARGSATEVSGSGNLHTSIEKVIICAVLYLRLNKDQICNEDNQEKKTKRILDILEDGRCGKWERDACISLMLDSGRDLENLVFMKPLHLRLKLECADHSTTPIQTKEVILTESTVEVNVSI</sequence>
<dbReference type="FunFam" id="2.120.10.30:FF:000108">
    <property type="entry name" value="NHL domain-containing protein"/>
    <property type="match status" value="1"/>
</dbReference>
<accession>A0A7J7P352</accession>
<dbReference type="Gene3D" id="2.120.10.30">
    <property type="entry name" value="TolB, C-terminal domain"/>
    <property type="match status" value="1"/>
</dbReference>
<name>A0A7J7P352_9MAGN</name>
<dbReference type="EMBL" id="JACGCM010000333">
    <property type="protein sequence ID" value="KAF6173598.1"/>
    <property type="molecule type" value="Genomic_DNA"/>
</dbReference>
<gene>
    <name evidence="1" type="ORF">GIB67_022957</name>
</gene>
<comment type="caution">
    <text evidence="1">The sequence shown here is derived from an EMBL/GenBank/DDBJ whole genome shotgun (WGS) entry which is preliminary data.</text>
</comment>
<evidence type="ECO:0008006" key="3">
    <source>
        <dbReference type="Google" id="ProtNLM"/>
    </source>
</evidence>
<organism evidence="1 2">
    <name type="scientific">Kingdonia uniflora</name>
    <dbReference type="NCBI Taxonomy" id="39325"/>
    <lineage>
        <taxon>Eukaryota</taxon>
        <taxon>Viridiplantae</taxon>
        <taxon>Streptophyta</taxon>
        <taxon>Embryophyta</taxon>
        <taxon>Tracheophyta</taxon>
        <taxon>Spermatophyta</taxon>
        <taxon>Magnoliopsida</taxon>
        <taxon>Ranunculales</taxon>
        <taxon>Circaeasteraceae</taxon>
        <taxon>Kingdonia</taxon>
    </lineage>
</organism>
<dbReference type="InterPro" id="IPR011042">
    <property type="entry name" value="6-blade_b-propeller_TolB-like"/>
</dbReference>
<dbReference type="Proteomes" id="UP000541444">
    <property type="component" value="Unassembled WGS sequence"/>
</dbReference>
<keyword evidence="2" id="KW-1185">Reference proteome</keyword>
<dbReference type="PANTHER" id="PTHR46388">
    <property type="entry name" value="NHL REPEAT-CONTAINING PROTEIN 2"/>
    <property type="match status" value="1"/>
</dbReference>
<dbReference type="OrthoDB" id="273823at2759"/>
<proteinExistence type="predicted"/>
<evidence type="ECO:0000313" key="1">
    <source>
        <dbReference type="EMBL" id="KAF6173598.1"/>
    </source>
</evidence>
<dbReference type="AlphaFoldDB" id="A0A7J7P352"/>
<dbReference type="SUPFAM" id="SSF63825">
    <property type="entry name" value="YWTD domain"/>
    <property type="match status" value="1"/>
</dbReference>
<dbReference type="PANTHER" id="PTHR46388:SF3">
    <property type="entry name" value="DUF1618 DOMAIN-CONTAINING PROTEIN"/>
    <property type="match status" value="1"/>
</dbReference>
<protein>
    <recommendedName>
        <fullName evidence="3">NHL repeat-containing protein 2</fullName>
    </recommendedName>
</protein>
<evidence type="ECO:0000313" key="2">
    <source>
        <dbReference type="Proteomes" id="UP000541444"/>
    </source>
</evidence>
<reference evidence="1 2" key="1">
    <citation type="journal article" date="2020" name="IScience">
        <title>Genome Sequencing of the Endangered Kingdonia uniflora (Circaeasteraceae, Ranunculales) Reveals Potential Mechanisms of Evolutionary Specialization.</title>
        <authorList>
            <person name="Sun Y."/>
            <person name="Deng T."/>
            <person name="Zhang A."/>
            <person name="Moore M.J."/>
            <person name="Landis J.B."/>
            <person name="Lin N."/>
            <person name="Zhang H."/>
            <person name="Zhang X."/>
            <person name="Huang J."/>
            <person name="Zhang X."/>
            <person name="Sun H."/>
            <person name="Wang H."/>
        </authorList>
    </citation>
    <scope>NUCLEOTIDE SEQUENCE [LARGE SCALE GENOMIC DNA]</scope>
    <source>
        <strain evidence="1">TB1705</strain>
        <tissue evidence="1">Leaf</tissue>
    </source>
</reference>